<dbReference type="InterPro" id="IPR036866">
    <property type="entry name" value="RibonucZ/Hydroxyglut_hydro"/>
</dbReference>
<dbReference type="AlphaFoldDB" id="K9TIE9"/>
<dbReference type="HOGENOM" id="CLU_070010_3_0_3"/>
<dbReference type="KEGG" id="oac:Oscil6304_2294"/>
<dbReference type="EMBL" id="CP003607">
    <property type="protein sequence ID" value="AFY81926.1"/>
    <property type="molecule type" value="Genomic_DNA"/>
</dbReference>
<dbReference type="eggNOG" id="COG2220">
    <property type="taxonomic scope" value="Bacteria"/>
</dbReference>
<protein>
    <recommendedName>
        <fullName evidence="3">Zn-dependent hydrolase of beta-lactamase fold protein</fullName>
    </recommendedName>
</protein>
<organism evidence="1 2">
    <name type="scientific">Oscillatoria acuminata PCC 6304</name>
    <dbReference type="NCBI Taxonomy" id="56110"/>
    <lineage>
        <taxon>Bacteria</taxon>
        <taxon>Bacillati</taxon>
        <taxon>Cyanobacteriota</taxon>
        <taxon>Cyanophyceae</taxon>
        <taxon>Oscillatoriophycideae</taxon>
        <taxon>Oscillatoriales</taxon>
        <taxon>Oscillatoriaceae</taxon>
        <taxon>Oscillatoria</taxon>
    </lineage>
</organism>
<proteinExistence type="predicted"/>
<dbReference type="PANTHER" id="PTHR39189">
    <property type="entry name" value="UPF0173 METAL-DEPENDENT HYDROLASE YTKL"/>
    <property type="match status" value="1"/>
</dbReference>
<dbReference type="Proteomes" id="UP000010367">
    <property type="component" value="Chromosome"/>
</dbReference>
<evidence type="ECO:0000313" key="1">
    <source>
        <dbReference type="EMBL" id="AFY81926.1"/>
    </source>
</evidence>
<dbReference type="SUPFAM" id="SSF56281">
    <property type="entry name" value="Metallo-hydrolase/oxidoreductase"/>
    <property type="match status" value="1"/>
</dbReference>
<gene>
    <name evidence="1" type="ORF">Oscil6304_2294</name>
</gene>
<dbReference type="STRING" id="56110.Oscil6304_2294"/>
<evidence type="ECO:0008006" key="3">
    <source>
        <dbReference type="Google" id="ProtNLM"/>
    </source>
</evidence>
<evidence type="ECO:0000313" key="2">
    <source>
        <dbReference type="Proteomes" id="UP000010367"/>
    </source>
</evidence>
<sequence>MINRRQFFHYGKVAALAGIATTLPSVWQPWAAQTPPSSGNRANNTNSLSVKWLGHTCFLFEGEGQRVLVNPFRTLGCTAGYPPPLVPADLVLISSRLLDEGNTEGLPGQPRLLFEPGSYQFQNKQIQGIRTDHDRYGGRRFGINVAWSWTQAGVKILHLGGAAAPINSEQQILMGRPDLLLLPVGGGPKAYSPSEAKEAMVKLNPKVVIPMHYRTTAADAQVCDLVEVDEFLSVLDNRVVEQVNADSLELTTGSLPETGPVIKIMSYQTVTG</sequence>
<name>K9TIE9_9CYAN</name>
<dbReference type="PANTHER" id="PTHR39189:SF1">
    <property type="entry name" value="UPF0173 METAL-DEPENDENT HYDROLASE YTKL"/>
    <property type="match status" value="1"/>
</dbReference>
<keyword evidence="2" id="KW-1185">Reference proteome</keyword>
<reference evidence="1 2" key="1">
    <citation type="submission" date="2012-06" db="EMBL/GenBank/DDBJ databases">
        <title>Finished chromosome of genome of Oscillatoria acuminata PCC 6304.</title>
        <authorList>
            <consortium name="US DOE Joint Genome Institute"/>
            <person name="Gugger M."/>
            <person name="Coursin T."/>
            <person name="Rippka R."/>
            <person name="Tandeau De Marsac N."/>
            <person name="Huntemann M."/>
            <person name="Wei C.-L."/>
            <person name="Han J."/>
            <person name="Detter J.C."/>
            <person name="Han C."/>
            <person name="Tapia R."/>
            <person name="Davenport K."/>
            <person name="Daligault H."/>
            <person name="Erkkila T."/>
            <person name="Gu W."/>
            <person name="Munk A.C.C."/>
            <person name="Teshima H."/>
            <person name="Xu Y."/>
            <person name="Chain P."/>
            <person name="Chen A."/>
            <person name="Krypides N."/>
            <person name="Mavromatis K."/>
            <person name="Markowitz V."/>
            <person name="Szeto E."/>
            <person name="Ivanova N."/>
            <person name="Mikhailova N."/>
            <person name="Ovchinnikova G."/>
            <person name="Pagani I."/>
            <person name="Pati A."/>
            <person name="Goodwin L."/>
            <person name="Peters L."/>
            <person name="Pitluck S."/>
            <person name="Woyke T."/>
            <person name="Kerfeld C."/>
        </authorList>
    </citation>
    <scope>NUCLEOTIDE SEQUENCE [LARGE SCALE GENOMIC DNA]</scope>
    <source>
        <strain evidence="1 2">PCC 6304</strain>
    </source>
</reference>
<dbReference type="Pfam" id="PF13483">
    <property type="entry name" value="Lactamase_B_3"/>
    <property type="match status" value="1"/>
</dbReference>
<dbReference type="PATRIC" id="fig|56110.3.peg.2727"/>
<dbReference type="Gene3D" id="3.60.15.10">
    <property type="entry name" value="Ribonuclease Z/Hydroxyacylglutathione hydrolase-like"/>
    <property type="match status" value="1"/>
</dbReference>
<dbReference type="InParanoid" id="K9TIE9"/>
<accession>K9TIE9</accession>